<dbReference type="CDD" id="cd01335">
    <property type="entry name" value="Radical_SAM"/>
    <property type="match status" value="1"/>
</dbReference>
<dbReference type="PROSITE" id="PS51332">
    <property type="entry name" value="B12_BINDING"/>
    <property type="match status" value="1"/>
</dbReference>
<evidence type="ECO:0000259" key="8">
    <source>
        <dbReference type="PROSITE" id="PS51332"/>
    </source>
</evidence>
<dbReference type="SFLD" id="SFLDG01123">
    <property type="entry name" value="methyltransferase_(Class_B)"/>
    <property type="match status" value="1"/>
</dbReference>
<accession>A0A381NWR2</accession>
<evidence type="ECO:0000256" key="6">
    <source>
        <dbReference type="ARBA" id="ARBA00023004"/>
    </source>
</evidence>
<dbReference type="InterPro" id="IPR051198">
    <property type="entry name" value="BchE-like"/>
</dbReference>
<proteinExistence type="predicted"/>
<dbReference type="InterPro" id="IPR006158">
    <property type="entry name" value="Cobalamin-bd"/>
</dbReference>
<reference evidence="10" key="1">
    <citation type="submission" date="2018-05" db="EMBL/GenBank/DDBJ databases">
        <authorList>
            <person name="Lanie J.A."/>
            <person name="Ng W.-L."/>
            <person name="Kazmierczak K.M."/>
            <person name="Andrzejewski T.M."/>
            <person name="Davidsen T.M."/>
            <person name="Wayne K.J."/>
            <person name="Tettelin H."/>
            <person name="Glass J.I."/>
            <person name="Rusch D."/>
            <person name="Podicherti R."/>
            <person name="Tsui H.-C.T."/>
            <person name="Winkler M.E."/>
        </authorList>
    </citation>
    <scope>NUCLEOTIDE SEQUENCE</scope>
</reference>
<keyword evidence="4" id="KW-0949">S-adenosyl-L-methionine</keyword>
<sequence length="506" mass="57124">VKKRRGIDLVLVHPGNRTRIYQSLGRDLSAIEPPLWAGMMATFVRRHDFSVAILDAEAEDLSPEQTAERISEMNPELTVVVVYGHQPSASTQNMTVAEEICTAVKQLMPEHKTLMVGGHVAALPERSLRETDATFVAGGEGPYTILDLLEALKATYPDYSKVRGLWYRDGQTVRSTPPPPLVQDLVREIPVPAWDLLDMVQYRAHNWHCFGDLQRQPYASIYTTLGCPYHCSFCCIQSPFKAGEGVLGVKEDVNTYRFWSPDSVLDQIDLLVKKYGVRNLRISDEMFVLNNKHVHGICDRIIERDYDLNIWAYTRVDTIRGDDTVEKLKQAGVNWLALGIESASELVRDDVDKSYNQDEIFKSVEKVQAAGINVSGNYIFGLPEDDLEAMQATLDLAMELNCDYANFYSAMAYPGSKLYELALQNNWPLPAKWTGYSQHAVDTLPAPTKHLSGPEVLRFRDHAWQVYFTNPKYLDMVGRKFGSGTVQHIQEMATHTLERKHVPSAI</sequence>
<feature type="domain" description="Radical SAM core" evidence="9">
    <location>
        <begin position="213"/>
        <end position="455"/>
    </location>
</feature>
<dbReference type="GO" id="GO:0051539">
    <property type="term" value="F:4 iron, 4 sulfur cluster binding"/>
    <property type="evidence" value="ECO:0007669"/>
    <property type="project" value="UniProtKB-KW"/>
</dbReference>
<dbReference type="PROSITE" id="PS51918">
    <property type="entry name" value="RADICAL_SAM"/>
    <property type="match status" value="1"/>
</dbReference>
<organism evidence="10">
    <name type="scientific">marine metagenome</name>
    <dbReference type="NCBI Taxonomy" id="408172"/>
    <lineage>
        <taxon>unclassified sequences</taxon>
        <taxon>metagenomes</taxon>
        <taxon>ecological metagenomes</taxon>
    </lineage>
</organism>
<dbReference type="Pfam" id="PF04055">
    <property type="entry name" value="Radical_SAM"/>
    <property type="match status" value="1"/>
</dbReference>
<dbReference type="InterPro" id="IPR034466">
    <property type="entry name" value="Methyltransferase_Class_B"/>
</dbReference>
<dbReference type="InterPro" id="IPR006638">
    <property type="entry name" value="Elp3/MiaA/NifB-like_rSAM"/>
</dbReference>
<dbReference type="InterPro" id="IPR023404">
    <property type="entry name" value="rSAM_horseshoe"/>
</dbReference>
<dbReference type="InterPro" id="IPR058240">
    <property type="entry name" value="rSAM_sf"/>
</dbReference>
<dbReference type="GO" id="GO:0031419">
    <property type="term" value="F:cobalamin binding"/>
    <property type="evidence" value="ECO:0007669"/>
    <property type="project" value="InterPro"/>
</dbReference>
<dbReference type="SFLD" id="SFLDS00029">
    <property type="entry name" value="Radical_SAM"/>
    <property type="match status" value="1"/>
</dbReference>
<dbReference type="SFLD" id="SFLDG01082">
    <property type="entry name" value="B12-binding_domain_containing"/>
    <property type="match status" value="1"/>
</dbReference>
<keyword evidence="3" id="KW-0808">Transferase</keyword>
<feature type="domain" description="B12-binding" evidence="8">
    <location>
        <begin position="16"/>
        <end position="159"/>
    </location>
</feature>
<evidence type="ECO:0000256" key="1">
    <source>
        <dbReference type="ARBA" id="ARBA00001966"/>
    </source>
</evidence>
<evidence type="ECO:0000256" key="7">
    <source>
        <dbReference type="ARBA" id="ARBA00023014"/>
    </source>
</evidence>
<dbReference type="PANTHER" id="PTHR43409">
    <property type="entry name" value="ANAEROBIC MAGNESIUM-PROTOPORPHYRIN IX MONOMETHYL ESTER CYCLASE-RELATED"/>
    <property type="match status" value="1"/>
</dbReference>
<evidence type="ECO:0000313" key="10">
    <source>
        <dbReference type="EMBL" id="SUZ59062.1"/>
    </source>
</evidence>
<feature type="non-terminal residue" evidence="10">
    <location>
        <position position="1"/>
    </location>
</feature>
<evidence type="ECO:0000256" key="5">
    <source>
        <dbReference type="ARBA" id="ARBA00022723"/>
    </source>
</evidence>
<comment type="cofactor">
    <cofactor evidence="1">
        <name>[4Fe-4S] cluster</name>
        <dbReference type="ChEBI" id="CHEBI:49883"/>
    </cofactor>
</comment>
<dbReference type="EMBL" id="UINC01000660">
    <property type="protein sequence ID" value="SUZ59062.1"/>
    <property type="molecule type" value="Genomic_DNA"/>
</dbReference>
<evidence type="ECO:0000256" key="2">
    <source>
        <dbReference type="ARBA" id="ARBA00022603"/>
    </source>
</evidence>
<protein>
    <submittedName>
        <fullName evidence="10">Uncharacterized protein</fullName>
    </submittedName>
</protein>
<dbReference type="GO" id="GO:0046872">
    <property type="term" value="F:metal ion binding"/>
    <property type="evidence" value="ECO:0007669"/>
    <property type="project" value="UniProtKB-KW"/>
</dbReference>
<keyword evidence="5" id="KW-0479">Metal-binding</keyword>
<dbReference type="PANTHER" id="PTHR43409:SF7">
    <property type="entry name" value="BLL1977 PROTEIN"/>
    <property type="match status" value="1"/>
</dbReference>
<dbReference type="Gene3D" id="3.40.50.280">
    <property type="entry name" value="Cobalamin-binding domain"/>
    <property type="match status" value="1"/>
</dbReference>
<dbReference type="AlphaFoldDB" id="A0A381NWR2"/>
<evidence type="ECO:0000259" key="9">
    <source>
        <dbReference type="PROSITE" id="PS51918"/>
    </source>
</evidence>
<name>A0A381NWR2_9ZZZZ</name>
<dbReference type="GO" id="GO:0003824">
    <property type="term" value="F:catalytic activity"/>
    <property type="evidence" value="ECO:0007669"/>
    <property type="project" value="InterPro"/>
</dbReference>
<dbReference type="Gene3D" id="3.80.30.20">
    <property type="entry name" value="tm_1862 like domain"/>
    <property type="match status" value="1"/>
</dbReference>
<evidence type="ECO:0000256" key="3">
    <source>
        <dbReference type="ARBA" id="ARBA00022679"/>
    </source>
</evidence>
<dbReference type="SMART" id="SM00729">
    <property type="entry name" value="Elp3"/>
    <property type="match status" value="1"/>
</dbReference>
<dbReference type="InterPro" id="IPR007197">
    <property type="entry name" value="rSAM"/>
</dbReference>
<keyword evidence="2" id="KW-0489">Methyltransferase</keyword>
<evidence type="ECO:0000256" key="4">
    <source>
        <dbReference type="ARBA" id="ARBA00022691"/>
    </source>
</evidence>
<keyword evidence="7" id="KW-0411">Iron-sulfur</keyword>
<dbReference type="SUPFAM" id="SSF102114">
    <property type="entry name" value="Radical SAM enzymes"/>
    <property type="match status" value="1"/>
</dbReference>
<keyword evidence="6" id="KW-0408">Iron</keyword>
<gene>
    <name evidence="10" type="ORF">METZ01_LOCUS11916</name>
</gene>
<dbReference type="Pfam" id="PF02310">
    <property type="entry name" value="B12-binding"/>
    <property type="match status" value="1"/>
</dbReference>